<reference evidence="1" key="2">
    <citation type="submission" date="2020-11" db="EMBL/GenBank/DDBJ databases">
        <authorList>
            <person name="McCartney M.A."/>
            <person name="Auch B."/>
            <person name="Kono T."/>
            <person name="Mallez S."/>
            <person name="Becker A."/>
            <person name="Gohl D.M."/>
            <person name="Silverstein K.A.T."/>
            <person name="Koren S."/>
            <person name="Bechman K.B."/>
            <person name="Herman A."/>
            <person name="Abrahante J.E."/>
            <person name="Garbe J."/>
        </authorList>
    </citation>
    <scope>NUCLEOTIDE SEQUENCE</scope>
    <source>
        <strain evidence="1">Duluth1</strain>
        <tissue evidence="1">Whole animal</tissue>
    </source>
</reference>
<dbReference type="Proteomes" id="UP000828390">
    <property type="component" value="Unassembled WGS sequence"/>
</dbReference>
<gene>
    <name evidence="1" type="ORF">DPMN_079720</name>
</gene>
<comment type="caution">
    <text evidence="1">The sequence shown here is derived from an EMBL/GenBank/DDBJ whole genome shotgun (WGS) entry which is preliminary data.</text>
</comment>
<proteinExistence type="predicted"/>
<sequence>MQNHINFCGVGFLNMEAGYHTKLIHYGQNTRGIRTRWGQYELTDDHSSVCVFHNQLKMTKQNK</sequence>
<keyword evidence="2" id="KW-1185">Reference proteome</keyword>
<name>A0A9D3YR98_DREPO</name>
<dbReference type="EMBL" id="JAIWYP010000015">
    <property type="protein sequence ID" value="KAH3704661.1"/>
    <property type="molecule type" value="Genomic_DNA"/>
</dbReference>
<accession>A0A9D3YR98</accession>
<evidence type="ECO:0000313" key="1">
    <source>
        <dbReference type="EMBL" id="KAH3704661.1"/>
    </source>
</evidence>
<evidence type="ECO:0000313" key="2">
    <source>
        <dbReference type="Proteomes" id="UP000828390"/>
    </source>
</evidence>
<reference evidence="1" key="1">
    <citation type="journal article" date="2019" name="bioRxiv">
        <title>The Genome of the Zebra Mussel, Dreissena polymorpha: A Resource for Invasive Species Research.</title>
        <authorList>
            <person name="McCartney M.A."/>
            <person name="Auch B."/>
            <person name="Kono T."/>
            <person name="Mallez S."/>
            <person name="Zhang Y."/>
            <person name="Obille A."/>
            <person name="Becker A."/>
            <person name="Abrahante J.E."/>
            <person name="Garbe J."/>
            <person name="Badalamenti J.P."/>
            <person name="Herman A."/>
            <person name="Mangelson H."/>
            <person name="Liachko I."/>
            <person name="Sullivan S."/>
            <person name="Sone E.D."/>
            <person name="Koren S."/>
            <person name="Silverstein K.A.T."/>
            <person name="Beckman K.B."/>
            <person name="Gohl D.M."/>
        </authorList>
    </citation>
    <scope>NUCLEOTIDE SEQUENCE</scope>
    <source>
        <strain evidence="1">Duluth1</strain>
        <tissue evidence="1">Whole animal</tissue>
    </source>
</reference>
<dbReference type="AlphaFoldDB" id="A0A9D3YR98"/>
<protein>
    <submittedName>
        <fullName evidence="1">Uncharacterized protein</fullName>
    </submittedName>
</protein>
<organism evidence="1 2">
    <name type="scientific">Dreissena polymorpha</name>
    <name type="common">Zebra mussel</name>
    <name type="synonym">Mytilus polymorpha</name>
    <dbReference type="NCBI Taxonomy" id="45954"/>
    <lineage>
        <taxon>Eukaryota</taxon>
        <taxon>Metazoa</taxon>
        <taxon>Spiralia</taxon>
        <taxon>Lophotrochozoa</taxon>
        <taxon>Mollusca</taxon>
        <taxon>Bivalvia</taxon>
        <taxon>Autobranchia</taxon>
        <taxon>Heteroconchia</taxon>
        <taxon>Euheterodonta</taxon>
        <taxon>Imparidentia</taxon>
        <taxon>Neoheterodontei</taxon>
        <taxon>Myida</taxon>
        <taxon>Dreissenoidea</taxon>
        <taxon>Dreissenidae</taxon>
        <taxon>Dreissena</taxon>
    </lineage>
</organism>